<accession>A0A1I3DLE0</accession>
<evidence type="ECO:0000313" key="3">
    <source>
        <dbReference type="Proteomes" id="UP000198670"/>
    </source>
</evidence>
<dbReference type="EMBL" id="FOQO01000001">
    <property type="protein sequence ID" value="SFH87301.1"/>
    <property type="molecule type" value="Genomic_DNA"/>
</dbReference>
<feature type="compositionally biased region" description="Basic and acidic residues" evidence="1">
    <location>
        <begin position="253"/>
        <end position="267"/>
    </location>
</feature>
<dbReference type="InterPro" id="IPR046713">
    <property type="entry name" value="DUF6786"/>
</dbReference>
<reference evidence="2 3" key="1">
    <citation type="submission" date="2016-10" db="EMBL/GenBank/DDBJ databases">
        <authorList>
            <person name="de Groot N.N."/>
        </authorList>
    </citation>
    <scope>NUCLEOTIDE SEQUENCE [LARGE SCALE GENOMIC DNA]</scope>
    <source>
        <strain evidence="2 3">RK1</strain>
    </source>
</reference>
<dbReference type="Proteomes" id="UP000198670">
    <property type="component" value="Unassembled WGS sequence"/>
</dbReference>
<dbReference type="Pfam" id="PF20583">
    <property type="entry name" value="DUF6786"/>
    <property type="match status" value="1"/>
</dbReference>
<organism evidence="2 3">
    <name type="scientific">Parapedobacter indicus</name>
    <dbReference type="NCBI Taxonomy" id="1477437"/>
    <lineage>
        <taxon>Bacteria</taxon>
        <taxon>Pseudomonadati</taxon>
        <taxon>Bacteroidota</taxon>
        <taxon>Sphingobacteriia</taxon>
        <taxon>Sphingobacteriales</taxon>
        <taxon>Sphingobacteriaceae</taxon>
        <taxon>Parapedobacter</taxon>
    </lineage>
</organism>
<feature type="region of interest" description="Disordered" evidence="1">
    <location>
        <begin position="247"/>
        <end position="267"/>
    </location>
</feature>
<sequence length="320" mass="35580">MLAEFQRAGRRTHLIGSPDRGIVVALDLEGRMYTVLDGEVINRVNSEAIAEYNLETPYLNPGGDGLWPAPEGTRFGYQYASGEWRVQPGIQSARYRLIEVDQCAATIAAEINLINNLGIGIPVLFKRCISLDDQPGKLSVTVVERITYLGTRILLPSEFLLAPWTLCQFDCGPGCHVLFPGSDKTAMWDLYEETISDRCRWHDGNCIVPTDGSSRFQIGLSPEIPWIEFCDPARKLTVRRQASMPPKGQSYIDIRDADPATEPDPRGVRYSVYGDPSGFMEIEAAGGCPKELVPNQELSVSVTTSYSYQQHNTSSEIWNN</sequence>
<proteinExistence type="predicted"/>
<protein>
    <recommendedName>
        <fullName evidence="4">Galactose mutarotase</fullName>
    </recommendedName>
</protein>
<dbReference type="STRING" id="1477437.SAMN05444682_101524"/>
<evidence type="ECO:0008006" key="4">
    <source>
        <dbReference type="Google" id="ProtNLM"/>
    </source>
</evidence>
<keyword evidence="3" id="KW-1185">Reference proteome</keyword>
<name>A0A1I3DLE0_9SPHI</name>
<dbReference type="AlphaFoldDB" id="A0A1I3DLE0"/>
<evidence type="ECO:0000313" key="2">
    <source>
        <dbReference type="EMBL" id="SFH87301.1"/>
    </source>
</evidence>
<evidence type="ECO:0000256" key="1">
    <source>
        <dbReference type="SAM" id="MobiDB-lite"/>
    </source>
</evidence>
<gene>
    <name evidence="2" type="ORF">SAMN05444682_101524</name>
</gene>